<evidence type="ECO:0000313" key="3">
    <source>
        <dbReference type="EMBL" id="SOB59756.1"/>
    </source>
</evidence>
<dbReference type="InterPro" id="IPR036291">
    <property type="entry name" value="NAD(P)-bd_dom_sf"/>
</dbReference>
<reference evidence="4" key="1">
    <citation type="submission" date="2017-09" db="EMBL/GenBank/DDBJ databases">
        <authorList>
            <person name="Regsiter A."/>
            <person name="William W."/>
        </authorList>
    </citation>
    <scope>NUCLEOTIDE SEQUENCE [LARGE SCALE GENOMIC DNA]</scope>
    <source>
        <strain evidence="4">500-1</strain>
    </source>
</reference>
<keyword evidence="4" id="KW-1185">Reference proteome</keyword>
<dbReference type="PANTHER" id="PTHR21363">
    <property type="entry name" value="PREPHENATE DEHYDROGENASE"/>
    <property type="match status" value="1"/>
</dbReference>
<evidence type="ECO:0000256" key="1">
    <source>
        <dbReference type="ARBA" id="ARBA00023002"/>
    </source>
</evidence>
<accession>A0A2C8FAT6</accession>
<proteinExistence type="predicted"/>
<name>A0A2C8FAT6_9BACT</name>
<dbReference type="GO" id="GO:0006571">
    <property type="term" value="P:tyrosine biosynthetic process"/>
    <property type="evidence" value="ECO:0007669"/>
    <property type="project" value="InterPro"/>
</dbReference>
<dbReference type="InterPro" id="IPR003099">
    <property type="entry name" value="Prephen_DH"/>
</dbReference>
<gene>
    <name evidence="3" type="ORF">DPRO_2846</name>
</gene>
<dbReference type="AlphaFoldDB" id="A0A2C8FAT6"/>
<dbReference type="Proteomes" id="UP000219215">
    <property type="component" value="Chromosome DPRO"/>
</dbReference>
<protein>
    <submittedName>
        <fullName evidence="3">Prephenate dehydrogenase</fullName>
    </submittedName>
</protein>
<dbReference type="RefSeq" id="WP_097012584.1">
    <property type="nucleotide sequence ID" value="NZ_LT907975.1"/>
</dbReference>
<evidence type="ECO:0000313" key="4">
    <source>
        <dbReference type="Proteomes" id="UP000219215"/>
    </source>
</evidence>
<dbReference type="SUPFAM" id="SSF48179">
    <property type="entry name" value="6-phosphogluconate dehydrogenase C-terminal domain-like"/>
    <property type="match status" value="1"/>
</dbReference>
<dbReference type="InterPro" id="IPR046826">
    <property type="entry name" value="PDH_N"/>
</dbReference>
<dbReference type="InterPro" id="IPR008927">
    <property type="entry name" value="6-PGluconate_DH-like_C_sf"/>
</dbReference>
<dbReference type="GO" id="GO:0008977">
    <property type="term" value="F:prephenate dehydrogenase (NAD+) activity"/>
    <property type="evidence" value="ECO:0007669"/>
    <property type="project" value="InterPro"/>
</dbReference>
<evidence type="ECO:0000259" key="2">
    <source>
        <dbReference type="PROSITE" id="PS51176"/>
    </source>
</evidence>
<dbReference type="InterPro" id="IPR050812">
    <property type="entry name" value="Preph/Arog_dehydrog"/>
</dbReference>
<feature type="domain" description="Prephenate/arogenate dehydrogenase" evidence="2">
    <location>
        <begin position="7"/>
        <end position="256"/>
    </location>
</feature>
<dbReference type="KEGG" id="pprf:DPRO_2846"/>
<dbReference type="OrthoDB" id="9800497at2"/>
<dbReference type="GO" id="GO:0004665">
    <property type="term" value="F:prephenate dehydrogenase (NADP+) activity"/>
    <property type="evidence" value="ECO:0007669"/>
    <property type="project" value="InterPro"/>
</dbReference>
<dbReference type="EMBL" id="LT907975">
    <property type="protein sequence ID" value="SOB59756.1"/>
    <property type="molecule type" value="Genomic_DNA"/>
</dbReference>
<dbReference type="GO" id="GO:0070403">
    <property type="term" value="F:NAD+ binding"/>
    <property type="evidence" value="ECO:0007669"/>
    <property type="project" value="InterPro"/>
</dbReference>
<dbReference type="Pfam" id="PF02153">
    <property type="entry name" value="PDH_N"/>
    <property type="match status" value="1"/>
</dbReference>
<dbReference type="PANTHER" id="PTHR21363:SF0">
    <property type="entry name" value="PREPHENATE DEHYDROGENASE [NADP(+)]"/>
    <property type="match status" value="1"/>
</dbReference>
<sequence>MTKDTITTITIAGANGTMGSLFRDKFTEIGCRVTGLDLPYTEEAIRDALADCQLLLLCVPVTAMGDVVDRFKPHMLDSTILADVGSVKVGPMKAMTERHDGPVVGTHPLFGNVIPEDFAPRVAVAPGRERDDQAAQQVCQLFADCGYESFMTTADEHDRAMAFVQGLNFTSTVAFLAATRDIPSIKNFVTPSFKRRLDSAHKMLTVDMELFETISEANPYLQETNRKFMTYLSLAAGGDLELLTNRAQWWWDPSIR</sequence>
<dbReference type="SUPFAM" id="SSF51735">
    <property type="entry name" value="NAD(P)-binding Rossmann-fold domains"/>
    <property type="match status" value="1"/>
</dbReference>
<dbReference type="Gene3D" id="3.40.50.720">
    <property type="entry name" value="NAD(P)-binding Rossmann-like Domain"/>
    <property type="match status" value="1"/>
</dbReference>
<keyword evidence="1" id="KW-0560">Oxidoreductase</keyword>
<dbReference type="PROSITE" id="PS51176">
    <property type="entry name" value="PDH_ADH"/>
    <property type="match status" value="1"/>
</dbReference>
<organism evidence="3 4">
    <name type="scientific">Pseudodesulfovibrio profundus</name>
    <dbReference type="NCBI Taxonomy" id="57320"/>
    <lineage>
        <taxon>Bacteria</taxon>
        <taxon>Pseudomonadati</taxon>
        <taxon>Thermodesulfobacteriota</taxon>
        <taxon>Desulfovibrionia</taxon>
        <taxon>Desulfovibrionales</taxon>
        <taxon>Desulfovibrionaceae</taxon>
    </lineage>
</organism>